<keyword evidence="1" id="KW-1133">Transmembrane helix</keyword>
<dbReference type="Pfam" id="PF12725">
    <property type="entry name" value="DUF3810"/>
    <property type="match status" value="1"/>
</dbReference>
<accession>A0A9X2XNQ7</accession>
<organism evidence="2 3">
    <name type="scientific">Paraflavisolibacter caeni</name>
    <dbReference type="NCBI Taxonomy" id="2982496"/>
    <lineage>
        <taxon>Bacteria</taxon>
        <taxon>Pseudomonadati</taxon>
        <taxon>Bacteroidota</taxon>
        <taxon>Chitinophagia</taxon>
        <taxon>Chitinophagales</taxon>
        <taxon>Chitinophagaceae</taxon>
        <taxon>Paraflavisolibacter</taxon>
    </lineage>
</organism>
<dbReference type="AlphaFoldDB" id="A0A9X2XNQ7"/>
<reference evidence="2" key="2">
    <citation type="submission" date="2023-04" db="EMBL/GenBank/DDBJ databases">
        <title>Paracnuella aquatica gen. nov., sp. nov., a member of the family Chitinophagaceae isolated from a hot spring.</title>
        <authorList>
            <person name="Wang C."/>
        </authorList>
    </citation>
    <scope>NUCLEOTIDE SEQUENCE</scope>
    <source>
        <strain evidence="2">LB-8</strain>
    </source>
</reference>
<evidence type="ECO:0000256" key="1">
    <source>
        <dbReference type="SAM" id="Phobius"/>
    </source>
</evidence>
<evidence type="ECO:0000313" key="3">
    <source>
        <dbReference type="Proteomes" id="UP001155483"/>
    </source>
</evidence>
<evidence type="ECO:0000313" key="2">
    <source>
        <dbReference type="EMBL" id="MCU7548864.1"/>
    </source>
</evidence>
<gene>
    <name evidence="2" type="ORF">OCK74_07025</name>
</gene>
<feature type="transmembrane region" description="Helical" evidence="1">
    <location>
        <begin position="49"/>
        <end position="72"/>
    </location>
</feature>
<keyword evidence="1" id="KW-0812">Transmembrane</keyword>
<protein>
    <submittedName>
        <fullName evidence="2">DUF3810 domain-containing protein</fullName>
    </submittedName>
</protein>
<keyword evidence="1" id="KW-0472">Membrane</keyword>
<sequence>MFRSLLRDYKLLLLLFLALLIKILSFQKAWVERYYTYGFYPYISKVLRILFGWIPFSIGDLFYLCLICFLLYKAIRFGIFLKRRKEKKFLIRVVVKQILHFALYVYLAFNILWGLNYDRQGIATQLQLDVQPYSVEDLRLLTSVLQERVNNYATGVDSLKRVELNKSRNLFRAAVASYQQVNGKYPFLAYEGPSIKASFFSNIGHYFGFTGYYNPFSGEAQLKTTIPFFLKPFVVTHEIAHQLGYGKENEANFVAFLVGRQASNIEIRYSIYFEMYLYAFSDLSRKDTAAARKFRETLHPQVKRDLEAFSNYLYRTRNIIEPVVSSFYDQFLKWNSQPKGKKTYNEVVTWLIAYGKKYGLNAI</sequence>
<feature type="transmembrane region" description="Helical" evidence="1">
    <location>
        <begin position="93"/>
        <end position="115"/>
    </location>
</feature>
<name>A0A9X2XNQ7_9BACT</name>
<dbReference type="EMBL" id="JAOTIF010000003">
    <property type="protein sequence ID" value="MCU7548864.1"/>
    <property type="molecule type" value="Genomic_DNA"/>
</dbReference>
<comment type="caution">
    <text evidence="2">The sequence shown here is derived from an EMBL/GenBank/DDBJ whole genome shotgun (WGS) entry which is preliminary data.</text>
</comment>
<dbReference type="RefSeq" id="WP_279296309.1">
    <property type="nucleotide sequence ID" value="NZ_JAOTIF010000003.1"/>
</dbReference>
<dbReference type="InterPro" id="IPR024294">
    <property type="entry name" value="DUF3810"/>
</dbReference>
<reference evidence="2" key="1">
    <citation type="submission" date="2022-09" db="EMBL/GenBank/DDBJ databases">
        <authorList>
            <person name="Yuan C."/>
            <person name="Ke Z."/>
        </authorList>
    </citation>
    <scope>NUCLEOTIDE SEQUENCE</scope>
    <source>
        <strain evidence="2">LB-8</strain>
    </source>
</reference>
<keyword evidence="3" id="KW-1185">Reference proteome</keyword>
<proteinExistence type="predicted"/>
<dbReference type="Proteomes" id="UP001155483">
    <property type="component" value="Unassembled WGS sequence"/>
</dbReference>